<sequence>AILVNESYTCNTVYTGGSYTGTTQDVIDLINEGTFIANHRNHGGIDGWSHPSLTISDIPSLNNSDMLPAMFSVNCLSGYYDHDTVDCFGEAILKAQDKGVVGYLGASRVSYSGPNDELNKGFFSAIWPDYYPGYRNPVQHSTKLGAILNYGKHFMFDKYGLTRADGYHYSWGKFSLGKACLNIANTTPIIPIIIIIILKS</sequence>
<dbReference type="GO" id="GO:0008234">
    <property type="term" value="F:cysteine-type peptidase activity"/>
    <property type="evidence" value="ECO:0007669"/>
    <property type="project" value="InterPro"/>
</dbReference>
<dbReference type="SUPFAM" id="SSF52129">
    <property type="entry name" value="Caspase-like"/>
    <property type="match status" value="1"/>
</dbReference>
<dbReference type="GO" id="GO:0006508">
    <property type="term" value="P:proteolysis"/>
    <property type="evidence" value="ECO:0007669"/>
    <property type="project" value="InterPro"/>
</dbReference>
<dbReference type="EMBL" id="BART01028738">
    <property type="protein sequence ID" value="GAG92669.1"/>
    <property type="molecule type" value="Genomic_DNA"/>
</dbReference>
<dbReference type="InterPro" id="IPR001769">
    <property type="entry name" value="Gingipain"/>
</dbReference>
<evidence type="ECO:0000259" key="1">
    <source>
        <dbReference type="Pfam" id="PF01364"/>
    </source>
</evidence>
<proteinExistence type="predicted"/>
<evidence type="ECO:0000313" key="2">
    <source>
        <dbReference type="EMBL" id="GAG92669.1"/>
    </source>
</evidence>
<dbReference type="Gene3D" id="3.40.50.1460">
    <property type="match status" value="1"/>
</dbReference>
<dbReference type="AlphaFoldDB" id="X1BA10"/>
<gene>
    <name evidence="2" type="ORF">S01H4_50586</name>
</gene>
<comment type="caution">
    <text evidence="2">The sequence shown here is derived from an EMBL/GenBank/DDBJ whole genome shotgun (WGS) entry which is preliminary data.</text>
</comment>
<name>X1BA10_9ZZZZ</name>
<feature type="non-terminal residue" evidence="2">
    <location>
        <position position="1"/>
    </location>
</feature>
<reference evidence="2" key="1">
    <citation type="journal article" date="2014" name="Front. Microbiol.">
        <title>High frequency of phylogenetically diverse reductive dehalogenase-homologous genes in deep subseafloor sedimentary metagenomes.</title>
        <authorList>
            <person name="Kawai M."/>
            <person name="Futagami T."/>
            <person name="Toyoda A."/>
            <person name="Takaki Y."/>
            <person name="Nishi S."/>
            <person name="Hori S."/>
            <person name="Arai W."/>
            <person name="Tsubouchi T."/>
            <person name="Morono Y."/>
            <person name="Uchiyama I."/>
            <person name="Ito T."/>
            <person name="Fujiyama A."/>
            <person name="Inagaki F."/>
            <person name="Takami H."/>
        </authorList>
    </citation>
    <scope>NUCLEOTIDE SEQUENCE</scope>
    <source>
        <strain evidence="2">Expedition CK06-06</strain>
    </source>
</reference>
<accession>X1BA10</accession>
<dbReference type="InterPro" id="IPR029030">
    <property type="entry name" value="Caspase-like_dom_sf"/>
</dbReference>
<feature type="domain" description="Gingipain" evidence="1">
    <location>
        <begin position="8"/>
        <end position="159"/>
    </location>
</feature>
<organism evidence="2">
    <name type="scientific">marine sediment metagenome</name>
    <dbReference type="NCBI Taxonomy" id="412755"/>
    <lineage>
        <taxon>unclassified sequences</taxon>
        <taxon>metagenomes</taxon>
        <taxon>ecological metagenomes</taxon>
    </lineage>
</organism>
<dbReference type="Pfam" id="PF01364">
    <property type="entry name" value="Peptidase_C25"/>
    <property type="match status" value="1"/>
</dbReference>
<protein>
    <recommendedName>
        <fullName evidence="1">Gingipain domain-containing protein</fullName>
    </recommendedName>
</protein>